<dbReference type="Proteomes" id="UP001152795">
    <property type="component" value="Unassembled WGS sequence"/>
</dbReference>
<gene>
    <name evidence="2" type="ORF">PACLA_8A087748</name>
</gene>
<dbReference type="AlphaFoldDB" id="A0A6S7I563"/>
<keyword evidence="3" id="KW-1185">Reference proteome</keyword>
<evidence type="ECO:0000256" key="1">
    <source>
        <dbReference type="SAM" id="MobiDB-lite"/>
    </source>
</evidence>
<organism evidence="2 3">
    <name type="scientific">Paramuricea clavata</name>
    <name type="common">Red gorgonian</name>
    <name type="synonym">Violescent sea-whip</name>
    <dbReference type="NCBI Taxonomy" id="317549"/>
    <lineage>
        <taxon>Eukaryota</taxon>
        <taxon>Metazoa</taxon>
        <taxon>Cnidaria</taxon>
        <taxon>Anthozoa</taxon>
        <taxon>Octocorallia</taxon>
        <taxon>Malacalcyonacea</taxon>
        <taxon>Plexauridae</taxon>
        <taxon>Paramuricea</taxon>
    </lineage>
</organism>
<protein>
    <submittedName>
        <fullName evidence="2">Uncharacterized protein</fullName>
    </submittedName>
</protein>
<name>A0A6S7I563_PARCT</name>
<feature type="compositionally biased region" description="Basic residues" evidence="1">
    <location>
        <begin position="189"/>
        <end position="201"/>
    </location>
</feature>
<evidence type="ECO:0000313" key="2">
    <source>
        <dbReference type="EMBL" id="CAB4011813.1"/>
    </source>
</evidence>
<comment type="caution">
    <text evidence="2">The sequence shown here is derived from an EMBL/GenBank/DDBJ whole genome shotgun (WGS) entry which is preliminary data.</text>
</comment>
<dbReference type="EMBL" id="CACRXK020007273">
    <property type="protein sequence ID" value="CAB4011813.1"/>
    <property type="molecule type" value="Genomic_DNA"/>
</dbReference>
<accession>A0A6S7I563</accession>
<reference evidence="2" key="1">
    <citation type="submission" date="2020-04" db="EMBL/GenBank/DDBJ databases">
        <authorList>
            <person name="Alioto T."/>
            <person name="Alioto T."/>
            <person name="Gomez Garrido J."/>
        </authorList>
    </citation>
    <scope>NUCLEOTIDE SEQUENCE</scope>
    <source>
        <strain evidence="2">A484AB</strain>
    </source>
</reference>
<proteinExistence type="predicted"/>
<evidence type="ECO:0000313" key="3">
    <source>
        <dbReference type="Proteomes" id="UP001152795"/>
    </source>
</evidence>
<feature type="region of interest" description="Disordered" evidence="1">
    <location>
        <begin position="183"/>
        <end position="215"/>
    </location>
</feature>
<sequence length="312" mass="35979">MDQFASFVDYLGFSLTDENYSAYQDLFRSFQQFCNTNPNISRELQFIRWHRQYSTVTQPTVPLLRPDPIHLPTKLATLPNQTCFNTFMLEQPATTPLHNSPHTNMVVKNKSDTPIDQNVLDTTLLEVLNESSEDNEILANSEPVQEQHEITNIVFETDGPPFQKNTNTVIGGYGLGKNIAVLQDEHESRKRKQTKRRRTKTGVRGSGRPTNDKSIMRVVNDGDEDVKTEAVLALKELRLLTSTGVVRKKMPIYTKHSDDIKCFAIKHYSSFEYIADQRKKSLEKIKKHRDILQHLNYLETNMLPYIEQNTTF</sequence>